<evidence type="ECO:0000256" key="4">
    <source>
        <dbReference type="HAMAP-Rule" id="MF_00374"/>
    </source>
</evidence>
<dbReference type="Gene3D" id="1.10.287.310">
    <property type="match status" value="1"/>
</dbReference>
<dbReference type="NCBIfam" id="TIGR00012">
    <property type="entry name" value="L29"/>
    <property type="match status" value="1"/>
</dbReference>
<evidence type="ECO:0000256" key="1">
    <source>
        <dbReference type="ARBA" id="ARBA00009254"/>
    </source>
</evidence>
<keyword evidence="2 4" id="KW-0689">Ribosomal protein</keyword>
<dbReference type="GO" id="GO:0006412">
    <property type="term" value="P:translation"/>
    <property type="evidence" value="ECO:0007669"/>
    <property type="project" value="UniProtKB-UniRule"/>
</dbReference>
<comment type="caution">
    <text evidence="6">The sequence shown here is derived from an EMBL/GenBank/DDBJ whole genome shotgun (WGS) entry which is preliminary data.</text>
</comment>
<evidence type="ECO:0000256" key="2">
    <source>
        <dbReference type="ARBA" id="ARBA00022980"/>
    </source>
</evidence>
<dbReference type="GO" id="GO:1990904">
    <property type="term" value="C:ribonucleoprotein complex"/>
    <property type="evidence" value="ECO:0007669"/>
    <property type="project" value="UniProtKB-KW"/>
</dbReference>
<feature type="region of interest" description="Disordered" evidence="5">
    <location>
        <begin position="1"/>
        <end position="20"/>
    </location>
</feature>
<protein>
    <recommendedName>
        <fullName evidence="4">Large ribosomal subunit protein uL29</fullName>
    </recommendedName>
</protein>
<dbReference type="Proteomes" id="UP000750197">
    <property type="component" value="Unassembled WGS sequence"/>
</dbReference>
<reference evidence="6" key="1">
    <citation type="submission" date="2021-04" db="EMBL/GenBank/DDBJ databases">
        <title>Genomic insights into ecological role and evolution of a novel Thermoplasmata order Candidatus Sysuiplasmatales.</title>
        <authorList>
            <person name="Yuan Y."/>
        </authorList>
    </citation>
    <scope>NUCLEOTIDE SEQUENCE</scope>
    <source>
        <strain evidence="7">TUT19-bin139</strain>
        <strain evidence="6">YP2-bin.285</strain>
    </source>
</reference>
<dbReference type="InterPro" id="IPR001854">
    <property type="entry name" value="Ribosomal_uL29"/>
</dbReference>
<dbReference type="Pfam" id="PF00831">
    <property type="entry name" value="Ribosomal_L29"/>
    <property type="match status" value="1"/>
</dbReference>
<dbReference type="EMBL" id="JAHEAC010000086">
    <property type="protein sequence ID" value="MBX8644671.1"/>
    <property type="molecule type" value="Genomic_DNA"/>
</dbReference>
<dbReference type="EMBL" id="JAGVSJ010000010">
    <property type="protein sequence ID" value="MBX8631910.1"/>
    <property type="molecule type" value="Genomic_DNA"/>
</dbReference>
<dbReference type="Proteomes" id="UP000716004">
    <property type="component" value="Unassembled WGS sequence"/>
</dbReference>
<evidence type="ECO:0000256" key="3">
    <source>
        <dbReference type="ARBA" id="ARBA00023274"/>
    </source>
</evidence>
<dbReference type="AlphaFoldDB" id="A0A8J7YNF9"/>
<dbReference type="GO" id="GO:0005840">
    <property type="term" value="C:ribosome"/>
    <property type="evidence" value="ECO:0007669"/>
    <property type="project" value="UniProtKB-KW"/>
</dbReference>
<keyword evidence="3 4" id="KW-0687">Ribonucleoprotein</keyword>
<evidence type="ECO:0000256" key="5">
    <source>
        <dbReference type="SAM" id="MobiDB-lite"/>
    </source>
</evidence>
<evidence type="ECO:0000313" key="7">
    <source>
        <dbReference type="EMBL" id="MBX8644671.1"/>
    </source>
</evidence>
<accession>A0A8J7YNF9</accession>
<name>A0A8J7YNF9_9ARCH</name>
<evidence type="ECO:0000313" key="6">
    <source>
        <dbReference type="EMBL" id="MBX8631910.1"/>
    </source>
</evidence>
<proteinExistence type="inferred from homology"/>
<gene>
    <name evidence="6" type="primary">rpmC</name>
    <name evidence="4" type="synonym">rpl29</name>
    <name evidence="6" type="ORF">J9259_05255</name>
    <name evidence="7" type="ORF">KIY12_08130</name>
</gene>
<dbReference type="HAMAP" id="MF_00374">
    <property type="entry name" value="Ribosomal_uL29"/>
    <property type="match status" value="1"/>
</dbReference>
<dbReference type="SUPFAM" id="SSF46561">
    <property type="entry name" value="Ribosomal protein L29 (L29p)"/>
    <property type="match status" value="1"/>
</dbReference>
<organism evidence="6 8">
    <name type="scientific">Candidatus Sysuiplasma superficiale</name>
    <dbReference type="NCBI Taxonomy" id="2823368"/>
    <lineage>
        <taxon>Archaea</taxon>
        <taxon>Methanobacteriati</taxon>
        <taxon>Thermoplasmatota</taxon>
        <taxon>Thermoplasmata</taxon>
        <taxon>Candidatus Sysuiplasmatales</taxon>
        <taxon>Candidatus Sysuiplasmataceae</taxon>
        <taxon>Candidatus Sysuiplasma</taxon>
    </lineage>
</organism>
<dbReference type="GO" id="GO:0003735">
    <property type="term" value="F:structural constituent of ribosome"/>
    <property type="evidence" value="ECO:0007669"/>
    <property type="project" value="InterPro"/>
</dbReference>
<dbReference type="CDD" id="cd00427">
    <property type="entry name" value="Ribosomal_L29_HIP"/>
    <property type="match status" value="1"/>
</dbReference>
<sequence length="66" mass="7593">MTLVKAKDVRSMRKEEREQKLKQLRDELMNERGLSAMGGAPADPGKIRALRKQIARILTVEREEES</sequence>
<comment type="similarity">
    <text evidence="1 4">Belongs to the universal ribosomal protein uL29 family.</text>
</comment>
<dbReference type="InterPro" id="IPR036049">
    <property type="entry name" value="Ribosomal_uL29_sf"/>
</dbReference>
<evidence type="ECO:0000313" key="8">
    <source>
        <dbReference type="Proteomes" id="UP000716004"/>
    </source>
</evidence>